<dbReference type="RefSeq" id="WP_093579541.1">
    <property type="nucleotide sequence ID" value="NZ_FPBA01000006.1"/>
</dbReference>
<reference evidence="3" key="1">
    <citation type="submission" date="2016-10" db="EMBL/GenBank/DDBJ databases">
        <authorList>
            <person name="Varghese N."/>
            <person name="Submissions S."/>
        </authorList>
    </citation>
    <scope>NUCLEOTIDE SEQUENCE [LARGE SCALE GENOMIC DNA]</scope>
    <source>
        <strain evidence="3">DSM 46136</strain>
    </source>
</reference>
<keyword evidence="3" id="KW-1185">Reference proteome</keyword>
<dbReference type="Proteomes" id="UP000199546">
    <property type="component" value="Unassembled WGS sequence"/>
</dbReference>
<gene>
    <name evidence="2" type="ORF">SAMN05660657_02329</name>
</gene>
<dbReference type="SUPFAM" id="SSF48452">
    <property type="entry name" value="TPR-like"/>
    <property type="match status" value="1"/>
</dbReference>
<accession>A0A1I6ZXB4</accession>
<dbReference type="AlphaFoldDB" id="A0A1I6ZXB4"/>
<dbReference type="STRING" id="1296565.SAMN05660657_02329"/>
<proteinExistence type="predicted"/>
<evidence type="ECO:0000313" key="3">
    <source>
        <dbReference type="Proteomes" id="UP000199546"/>
    </source>
</evidence>
<dbReference type="InterPro" id="IPR011990">
    <property type="entry name" value="TPR-like_helical_dom_sf"/>
</dbReference>
<protein>
    <submittedName>
        <fullName evidence="2">Uncharacterized protein</fullName>
    </submittedName>
</protein>
<name>A0A1I6ZXB4_9ACTN</name>
<evidence type="ECO:0000256" key="1">
    <source>
        <dbReference type="SAM" id="MobiDB-lite"/>
    </source>
</evidence>
<evidence type="ECO:0000313" key="2">
    <source>
        <dbReference type="EMBL" id="SFT67360.1"/>
    </source>
</evidence>
<dbReference type="Gene3D" id="1.25.40.10">
    <property type="entry name" value="Tetratricopeptide repeat domain"/>
    <property type="match status" value="1"/>
</dbReference>
<feature type="region of interest" description="Disordered" evidence="1">
    <location>
        <begin position="1"/>
        <end position="24"/>
    </location>
</feature>
<organism evidence="2 3">
    <name type="scientific">Geodermatophilus amargosae</name>
    <dbReference type="NCBI Taxonomy" id="1296565"/>
    <lineage>
        <taxon>Bacteria</taxon>
        <taxon>Bacillati</taxon>
        <taxon>Actinomycetota</taxon>
        <taxon>Actinomycetes</taxon>
        <taxon>Geodermatophilales</taxon>
        <taxon>Geodermatophilaceae</taxon>
        <taxon>Geodermatophilus</taxon>
    </lineage>
</organism>
<dbReference type="Pfam" id="PF14559">
    <property type="entry name" value="TPR_19"/>
    <property type="match status" value="1"/>
</dbReference>
<dbReference type="OrthoDB" id="3211351at2"/>
<sequence>MRRPRTQDDLDATYSPGQTPEQSRAVARQLEAWAAEGTRPGDEVNAAELLVFAGSQLSRVGDVQEALRVLRRAVATGEPVDPDVRCFLHHALLEVGDVDAARELAGQLRRERPSDVDVYLLLGEDYEVHGDLREAHRWLTLGVRRALDDVIDGDDASEDQVLRQAAHLLVSRGRVRRALGMPADEWDELAPSPATPDDELLE</sequence>
<dbReference type="EMBL" id="FPBA01000006">
    <property type="protein sequence ID" value="SFT67360.1"/>
    <property type="molecule type" value="Genomic_DNA"/>
</dbReference>